<accession>A0A173RZ56</accession>
<evidence type="ECO:0000313" key="1">
    <source>
        <dbReference type="EMBL" id="CUM82967.1"/>
    </source>
</evidence>
<dbReference type="EMBL" id="CYYC01000004">
    <property type="protein sequence ID" value="CUM82967.1"/>
    <property type="molecule type" value="Genomic_DNA"/>
</dbReference>
<organism evidence="1 2">
    <name type="scientific">Anaerobutyricum hallii</name>
    <dbReference type="NCBI Taxonomy" id="39488"/>
    <lineage>
        <taxon>Bacteria</taxon>
        <taxon>Bacillati</taxon>
        <taxon>Bacillota</taxon>
        <taxon>Clostridia</taxon>
        <taxon>Lachnospirales</taxon>
        <taxon>Lachnospiraceae</taxon>
        <taxon>Anaerobutyricum</taxon>
    </lineage>
</organism>
<dbReference type="RefSeq" id="WP_055182277.1">
    <property type="nucleotide sequence ID" value="NZ_CYYC01000004.1"/>
</dbReference>
<reference evidence="1 2" key="1">
    <citation type="submission" date="2015-09" db="EMBL/GenBank/DDBJ databases">
        <authorList>
            <consortium name="Pathogen Informatics"/>
        </authorList>
    </citation>
    <scope>NUCLEOTIDE SEQUENCE [LARGE SCALE GENOMIC DNA]</scope>
    <source>
        <strain evidence="1 2">2789STDY5834966</strain>
    </source>
</reference>
<dbReference type="Proteomes" id="UP000095390">
    <property type="component" value="Unassembled WGS sequence"/>
</dbReference>
<dbReference type="OrthoDB" id="9864582at2"/>
<gene>
    <name evidence="1" type="ORF">ERS852578_00514</name>
</gene>
<proteinExistence type="predicted"/>
<name>A0A173RZ56_9FIRM</name>
<sequence>MFSTIIVNDSKPNEKPECLQGDVALVITAKKVGQNYETATAINLSIEAGMGMEMFANIGIAVRHAIDTMYKDNKEAGKLALKVFTKGFNKTVGEVMVLETREEGGRLDE</sequence>
<evidence type="ECO:0000313" key="2">
    <source>
        <dbReference type="Proteomes" id="UP000095390"/>
    </source>
</evidence>
<dbReference type="AlphaFoldDB" id="A0A173RZ56"/>
<protein>
    <submittedName>
        <fullName evidence="1">Uncharacterized protein</fullName>
    </submittedName>
</protein>